<evidence type="ECO:0000256" key="12">
    <source>
        <dbReference type="RuleBase" id="RU000679"/>
    </source>
</evidence>
<keyword evidence="9 13" id="KW-0472">Membrane</keyword>
<gene>
    <name evidence="14" type="ORF">CHIRRI_LOCUS8145</name>
</gene>
<evidence type="ECO:0000313" key="15">
    <source>
        <dbReference type="Proteomes" id="UP001153620"/>
    </source>
</evidence>
<evidence type="ECO:0000256" key="9">
    <source>
        <dbReference type="ARBA" id="ARBA00023136"/>
    </source>
</evidence>
<evidence type="ECO:0000256" key="5">
    <source>
        <dbReference type="ARBA" id="ARBA00022692"/>
    </source>
</evidence>
<keyword evidence="4 12" id="KW-0894">Sodium channel</keyword>
<dbReference type="GO" id="GO:0015280">
    <property type="term" value="F:ligand-gated sodium channel activity"/>
    <property type="evidence" value="ECO:0007669"/>
    <property type="project" value="TreeGrafter"/>
</dbReference>
<accession>A0A9N9WU09</accession>
<keyword evidence="10 12" id="KW-0739">Sodium transport</keyword>
<evidence type="ECO:0000256" key="8">
    <source>
        <dbReference type="ARBA" id="ARBA00023065"/>
    </source>
</evidence>
<dbReference type="InterPro" id="IPR001873">
    <property type="entry name" value="ENaC"/>
</dbReference>
<keyword evidence="15" id="KW-1185">Reference proteome</keyword>
<organism evidence="14 15">
    <name type="scientific">Chironomus riparius</name>
    <dbReference type="NCBI Taxonomy" id="315576"/>
    <lineage>
        <taxon>Eukaryota</taxon>
        <taxon>Metazoa</taxon>
        <taxon>Ecdysozoa</taxon>
        <taxon>Arthropoda</taxon>
        <taxon>Hexapoda</taxon>
        <taxon>Insecta</taxon>
        <taxon>Pterygota</taxon>
        <taxon>Neoptera</taxon>
        <taxon>Endopterygota</taxon>
        <taxon>Diptera</taxon>
        <taxon>Nematocera</taxon>
        <taxon>Chironomoidea</taxon>
        <taxon>Chironomidae</taxon>
        <taxon>Chironominae</taxon>
        <taxon>Chironomus</taxon>
    </lineage>
</organism>
<evidence type="ECO:0000256" key="13">
    <source>
        <dbReference type="SAM" id="Phobius"/>
    </source>
</evidence>
<evidence type="ECO:0000256" key="10">
    <source>
        <dbReference type="ARBA" id="ARBA00023201"/>
    </source>
</evidence>
<keyword evidence="7" id="KW-0915">Sodium</keyword>
<evidence type="ECO:0000256" key="6">
    <source>
        <dbReference type="ARBA" id="ARBA00022989"/>
    </source>
</evidence>
<comment type="similarity">
    <text evidence="2 12">Belongs to the amiloride-sensitive sodium channel (TC 1.A.6) family.</text>
</comment>
<keyword evidence="5 12" id="KW-0812">Transmembrane</keyword>
<dbReference type="EMBL" id="OU895878">
    <property type="protein sequence ID" value="CAG9805271.1"/>
    <property type="molecule type" value="Genomic_DNA"/>
</dbReference>
<dbReference type="OrthoDB" id="7759848at2759"/>
<dbReference type="AlphaFoldDB" id="A0A9N9WU09"/>
<dbReference type="GO" id="GO:0005886">
    <property type="term" value="C:plasma membrane"/>
    <property type="evidence" value="ECO:0007669"/>
    <property type="project" value="TreeGrafter"/>
</dbReference>
<evidence type="ECO:0000256" key="7">
    <source>
        <dbReference type="ARBA" id="ARBA00023053"/>
    </source>
</evidence>
<dbReference type="PANTHER" id="PTHR11690:SF288">
    <property type="entry name" value="AMILORIDE-SENSITIVE NA+ CHANNEL-RELATED"/>
    <property type="match status" value="1"/>
</dbReference>
<dbReference type="Pfam" id="PF00858">
    <property type="entry name" value="ASC"/>
    <property type="match status" value="1"/>
</dbReference>
<evidence type="ECO:0000256" key="4">
    <source>
        <dbReference type="ARBA" id="ARBA00022461"/>
    </source>
</evidence>
<name>A0A9N9WU09_9DIPT</name>
<proteinExistence type="inferred from homology"/>
<reference evidence="14" key="1">
    <citation type="submission" date="2022-01" db="EMBL/GenBank/DDBJ databases">
        <authorList>
            <person name="King R."/>
        </authorList>
    </citation>
    <scope>NUCLEOTIDE SEQUENCE</scope>
</reference>
<keyword evidence="8 12" id="KW-0406">Ion transport</keyword>
<evidence type="ECO:0008006" key="16">
    <source>
        <dbReference type="Google" id="ProtNLM"/>
    </source>
</evidence>
<evidence type="ECO:0000313" key="14">
    <source>
        <dbReference type="EMBL" id="CAG9805271.1"/>
    </source>
</evidence>
<keyword evidence="3 12" id="KW-0813">Transport</keyword>
<evidence type="ECO:0000256" key="1">
    <source>
        <dbReference type="ARBA" id="ARBA00004141"/>
    </source>
</evidence>
<sequence length="431" mass="50483">MKKNFKSKLSLDCSKNQIIRVLWIIILTIGLLYCVVQSFVRWRIEPDITTSSVLIPESEIPFPAVTICSTLFDKRLQHITSVQYVAEDFYDGENVTKLSPEVQNHFQLVYHTCRPEMVTDNILTDLLPNRTEKDVLKLLAGWKNPLKFYFCYFKGTLTACDLLFTKTITDFGVCNTYNWQGHNTVFNKEVVSNDLTVFEDSDIFEYPVPVWDEKTKNKSSSSNDMNFWTLENGYSTENEEVWPVRAERKHFVSFNMLIYNRYGEAEFCRNKGGGLIFMLHLPNELPTLSHQKNFIAFNDDKKVEITAKSFKTRHDLRHLKPRKRQCYYESERTLKFFKSYTKAHCDFECMTNHTLEACGCVKFSMPREKHTPVCDIDEIKCYYNAMQNWPKRSDKHFKIPCECYPPCSNIKYSIQNEGTGKAITYPKETDE</sequence>
<comment type="subcellular location">
    <subcellularLocation>
        <location evidence="1">Membrane</location>
        <topology evidence="1">Multi-pass membrane protein</topology>
    </subcellularLocation>
</comment>
<protein>
    <recommendedName>
        <fullName evidence="16">Pickpocket protein 28-like</fullName>
    </recommendedName>
</protein>
<dbReference type="PANTHER" id="PTHR11690">
    <property type="entry name" value="AMILORIDE-SENSITIVE SODIUM CHANNEL-RELATED"/>
    <property type="match status" value="1"/>
</dbReference>
<evidence type="ECO:0000256" key="3">
    <source>
        <dbReference type="ARBA" id="ARBA00022448"/>
    </source>
</evidence>
<keyword evidence="11 12" id="KW-0407">Ion channel</keyword>
<dbReference type="Proteomes" id="UP001153620">
    <property type="component" value="Chromosome 2"/>
</dbReference>
<evidence type="ECO:0000256" key="2">
    <source>
        <dbReference type="ARBA" id="ARBA00007193"/>
    </source>
</evidence>
<reference evidence="14" key="2">
    <citation type="submission" date="2022-10" db="EMBL/GenBank/DDBJ databases">
        <authorList>
            <consortium name="ENA_rothamsted_submissions"/>
            <consortium name="culmorum"/>
            <person name="King R."/>
        </authorList>
    </citation>
    <scope>NUCLEOTIDE SEQUENCE</scope>
</reference>
<feature type="transmembrane region" description="Helical" evidence="13">
    <location>
        <begin position="21"/>
        <end position="40"/>
    </location>
</feature>
<dbReference type="Gene3D" id="1.10.287.820">
    <property type="entry name" value="Acid-sensing ion channel domain"/>
    <property type="match status" value="1"/>
</dbReference>
<keyword evidence="6 13" id="KW-1133">Transmembrane helix</keyword>
<evidence type="ECO:0000256" key="11">
    <source>
        <dbReference type="ARBA" id="ARBA00023303"/>
    </source>
</evidence>